<protein>
    <submittedName>
        <fullName evidence="2">Uncharacterized protein</fullName>
    </submittedName>
</protein>
<keyword evidence="3" id="KW-1185">Reference proteome</keyword>
<dbReference type="EMBL" id="BAABRL010000003">
    <property type="protein sequence ID" value="GAA5495247.1"/>
    <property type="molecule type" value="Genomic_DNA"/>
</dbReference>
<gene>
    <name evidence="2" type="ORF">Rhal01_01422</name>
</gene>
<dbReference type="RefSeq" id="WP_346188081.1">
    <property type="nucleotide sequence ID" value="NZ_BAABRL010000003.1"/>
</dbReference>
<name>A0ABP9V3N7_9BACT</name>
<feature type="signal peptide" evidence="1">
    <location>
        <begin position="1"/>
        <end position="27"/>
    </location>
</feature>
<sequence>MSLRKSLPLFIKSIGFGLLAVAALAHADPAKPVERKKPKVAEKVNIYKVSAILVSSSKHTVVPEKAILYTPDALKSKISKKPEGEFVKWSSFYKSNYGWLQLLEVSYEQARGLKPIDKDKIENLKRQGKMIIAVYKKNPITVTPYKEKESEESEEAKK</sequence>
<dbReference type="Proteomes" id="UP001424741">
    <property type="component" value="Unassembled WGS sequence"/>
</dbReference>
<organism evidence="2 3">
    <name type="scientific">Rubritalea halochordaticola</name>
    <dbReference type="NCBI Taxonomy" id="714537"/>
    <lineage>
        <taxon>Bacteria</taxon>
        <taxon>Pseudomonadati</taxon>
        <taxon>Verrucomicrobiota</taxon>
        <taxon>Verrucomicrobiia</taxon>
        <taxon>Verrucomicrobiales</taxon>
        <taxon>Rubritaleaceae</taxon>
        <taxon>Rubritalea</taxon>
    </lineage>
</organism>
<comment type="caution">
    <text evidence="2">The sequence shown here is derived from an EMBL/GenBank/DDBJ whole genome shotgun (WGS) entry which is preliminary data.</text>
</comment>
<feature type="chain" id="PRO_5047085304" evidence="1">
    <location>
        <begin position="28"/>
        <end position="158"/>
    </location>
</feature>
<accession>A0ABP9V3N7</accession>
<evidence type="ECO:0000256" key="1">
    <source>
        <dbReference type="SAM" id="SignalP"/>
    </source>
</evidence>
<proteinExistence type="predicted"/>
<reference evidence="2 3" key="1">
    <citation type="submission" date="2024-02" db="EMBL/GenBank/DDBJ databases">
        <title>Rubritalea halochordaticola NBRC 107102.</title>
        <authorList>
            <person name="Ichikawa N."/>
            <person name="Katano-Makiyama Y."/>
            <person name="Hidaka K."/>
        </authorList>
    </citation>
    <scope>NUCLEOTIDE SEQUENCE [LARGE SCALE GENOMIC DNA]</scope>
    <source>
        <strain evidence="2 3">NBRC 107102</strain>
    </source>
</reference>
<evidence type="ECO:0000313" key="2">
    <source>
        <dbReference type="EMBL" id="GAA5495247.1"/>
    </source>
</evidence>
<keyword evidence="1" id="KW-0732">Signal</keyword>
<evidence type="ECO:0000313" key="3">
    <source>
        <dbReference type="Proteomes" id="UP001424741"/>
    </source>
</evidence>